<dbReference type="FunFam" id="3.60.10.10:FF:000029">
    <property type="entry name" value="Inositol polyphosphate 5-phosphatase"/>
    <property type="match status" value="1"/>
</dbReference>
<evidence type="ECO:0000259" key="10">
    <source>
        <dbReference type="PROSITE" id="PS50275"/>
    </source>
</evidence>
<dbReference type="GO" id="GO:0015031">
    <property type="term" value="P:protein transport"/>
    <property type="evidence" value="ECO:0007669"/>
    <property type="project" value="UniProtKB-KW"/>
</dbReference>
<feature type="compositionally biased region" description="Basic and acidic residues" evidence="9">
    <location>
        <begin position="1167"/>
        <end position="1177"/>
    </location>
</feature>
<dbReference type="Pfam" id="PF22669">
    <property type="entry name" value="Exo_endo_phos2"/>
    <property type="match status" value="1"/>
</dbReference>
<dbReference type="PANTHER" id="PTHR11200:SF257">
    <property type="entry name" value="PHOSPHOINOSITIDE 5-PHOSPHATASE"/>
    <property type="match status" value="1"/>
</dbReference>
<dbReference type="GeneID" id="37030705"/>
<evidence type="ECO:0000256" key="1">
    <source>
        <dbReference type="ARBA" id="ARBA00004496"/>
    </source>
</evidence>
<dbReference type="Proteomes" id="UP000245884">
    <property type="component" value="Unassembled WGS sequence"/>
</dbReference>
<dbReference type="GO" id="GO:0005737">
    <property type="term" value="C:cytoplasm"/>
    <property type="evidence" value="ECO:0007669"/>
    <property type="project" value="UniProtKB-SubCell"/>
</dbReference>
<dbReference type="GO" id="GO:0046856">
    <property type="term" value="P:phosphatidylinositol dephosphorylation"/>
    <property type="evidence" value="ECO:0007669"/>
    <property type="project" value="InterPro"/>
</dbReference>
<keyword evidence="7" id="KW-0378">Hydrolase</keyword>
<evidence type="ECO:0000256" key="9">
    <source>
        <dbReference type="SAM" id="MobiDB-lite"/>
    </source>
</evidence>
<dbReference type="EMBL" id="KZ819673">
    <property type="protein sequence ID" value="PWN25919.1"/>
    <property type="molecule type" value="Genomic_DNA"/>
</dbReference>
<feature type="compositionally biased region" description="Pro residues" evidence="9">
    <location>
        <begin position="1091"/>
        <end position="1100"/>
    </location>
</feature>
<dbReference type="InterPro" id="IPR046985">
    <property type="entry name" value="IP5"/>
</dbReference>
<evidence type="ECO:0000256" key="5">
    <source>
        <dbReference type="ARBA" id="ARBA00022448"/>
    </source>
</evidence>
<feature type="compositionally biased region" description="Acidic residues" evidence="9">
    <location>
        <begin position="1037"/>
        <end position="1054"/>
    </location>
</feature>
<evidence type="ECO:0000256" key="7">
    <source>
        <dbReference type="ARBA" id="ARBA00022801"/>
    </source>
</evidence>
<dbReference type="Pfam" id="PF02383">
    <property type="entry name" value="Syja_N"/>
    <property type="match status" value="1"/>
</dbReference>
<sequence>MHVWLRSSPRAIVLVNNNNKGHPASASALVISTAAASHEASSSTSPARATVHLHTLAEVDLDSCVRLTEGYQEAAGCLGLINVGNDLFVAVVTRASPIGAIRPEEKVMSISGVAFYCVNRPTWDGLDAPPDLQHPGIGTSTSGSTLDPYDAILPSQTPAAAGNTTPGAAEHPCTSLKRLLSAGSFYYAAEGAFDLSTRLDRRVGRNVATHDISRYDGRFVWNTFMIEPLMDFRSRLDADERARLDGHGFFLLAIQGYVAVFDMSKPVLVNTPAESTTTGLSADEKHPTTSLAIVSRLSWKRAGTRFYTRGVDDDGNVANFVESETIFCHEGVTTSYVQLRGSIPLFWEQQGLQAFSPRIQITRSRQASQPAYDRHFADLLSHYSRVHALNLLGTRDAEQVLSSAYAEHMRHSSAVDSAAPPEQDPEDVAAAAASFGDDTERLSITNFDFHTVSRNAGGLDGLRGELKLLGPVRLKREAFSCTIVDSAGDVRRRQRGVFRTNCLDCLDRTNVVQALLSETLLEDFFDRASRMRDTFQPFTGPAHPIWSHHRVLWAENGDALSRIYAGTGALNTTYTRTGNAKKTLGSFLSDAAKSAGRMYINNFQDRGKQNVIDALLGNMANQRSVEVYDPLHDGVAAELNSRLDEFATKEEITVFTGTWNLNARPPGNESLLPWLCPSGEEVEPDIYALGFQEIVPLSPQQILLTDPAKLRVWEGVIMDALERRASSSKEKKGEYVIVRSEQLVGTALVLLVKSTHLNKIRSVEATSRKTGLKGMSGNKGGVAIRLNFNDSTLCFVTAHLAAGHSNVDERNDDYWTISRGLTFQRGRTLQGHDHVFWLGDFNYRIDMPNERARYLARQRDIGTLYEHDQLHRSRGLVFTGFEEGPIRFLPTYKYDVGTENYDSSEKQRVPAWTDRVLYSVNNVGSAGGGEGHQLRQMVYDRAELKTSDHRPVYAIFRAEVRVFDKEKRNRMRKEILMRASKGSMAGRGTNGQHRGDDDDDDDDDDDELDLPDPSSPITSSSGRANWFDSRAASGTSEVDDGEDEDEKSGDDEDGNPFLAGGVGLDARRRIEEAMATSSSSPRSSTSTSGRAPPPPRPPKPASVTMNPRKSQDDFYLSTGTNPAPMTSALPAGVQVSDTEGARNKPSVPPRRPAMLARSTSYGGADVVGREQKSLLDD</sequence>
<dbReference type="OrthoDB" id="405996at2759"/>
<comment type="similarity">
    <text evidence="3">In the central section; belongs to the inositol 1,4,5-trisphosphate 5-phosphatase family.</text>
</comment>
<dbReference type="GO" id="GO:0004439">
    <property type="term" value="F:phosphatidylinositol-4,5-bisphosphate 5-phosphatase activity"/>
    <property type="evidence" value="ECO:0007669"/>
    <property type="project" value="UniProtKB-EC"/>
</dbReference>
<gene>
    <name evidence="11" type="ORF">BDZ90DRAFT_275484</name>
</gene>
<dbReference type="AlphaFoldDB" id="A0A316UL05"/>
<comment type="similarity">
    <text evidence="2">Belongs to the synaptojanin family.</text>
</comment>
<feature type="region of interest" description="Disordered" evidence="9">
    <location>
        <begin position="976"/>
        <end position="1177"/>
    </location>
</feature>
<evidence type="ECO:0000256" key="6">
    <source>
        <dbReference type="ARBA" id="ARBA00022490"/>
    </source>
</evidence>
<dbReference type="GO" id="GO:0016020">
    <property type="term" value="C:membrane"/>
    <property type="evidence" value="ECO:0007669"/>
    <property type="project" value="TreeGrafter"/>
</dbReference>
<evidence type="ECO:0000256" key="3">
    <source>
        <dbReference type="ARBA" id="ARBA00009678"/>
    </source>
</evidence>
<name>A0A316UL05_9BASI</name>
<dbReference type="STRING" id="1569628.A0A316UL05"/>
<feature type="domain" description="SAC" evidence="10">
    <location>
        <begin position="176"/>
        <end position="566"/>
    </location>
</feature>
<proteinExistence type="inferred from homology"/>
<evidence type="ECO:0000256" key="4">
    <source>
        <dbReference type="ARBA" id="ARBA00013044"/>
    </source>
</evidence>
<feature type="compositionally biased region" description="Low complexity" evidence="9">
    <location>
        <begin position="1075"/>
        <end position="1090"/>
    </location>
</feature>
<protein>
    <recommendedName>
        <fullName evidence="4">phosphoinositide 5-phosphatase</fullName>
        <ecNumber evidence="4">3.1.3.36</ecNumber>
    </recommendedName>
</protein>
<keyword evidence="8" id="KW-0653">Protein transport</keyword>
<dbReference type="EC" id="3.1.3.36" evidence="4"/>
<dbReference type="PROSITE" id="PS50275">
    <property type="entry name" value="SAC"/>
    <property type="match status" value="1"/>
</dbReference>
<dbReference type="InterPro" id="IPR000300">
    <property type="entry name" value="IPPc"/>
</dbReference>
<dbReference type="RefSeq" id="XP_025360531.1">
    <property type="nucleotide sequence ID" value="XM_025508882.1"/>
</dbReference>
<evidence type="ECO:0000313" key="12">
    <source>
        <dbReference type="Proteomes" id="UP000245884"/>
    </source>
</evidence>
<feature type="compositionally biased region" description="Acidic residues" evidence="9">
    <location>
        <begin position="997"/>
        <end position="1010"/>
    </location>
</feature>
<dbReference type="GO" id="GO:0043813">
    <property type="term" value="F:phosphatidylinositol-3,5-bisphosphate 5-phosphatase activity"/>
    <property type="evidence" value="ECO:0007669"/>
    <property type="project" value="TreeGrafter"/>
</dbReference>
<evidence type="ECO:0000256" key="2">
    <source>
        <dbReference type="ARBA" id="ARBA00008943"/>
    </source>
</evidence>
<evidence type="ECO:0000256" key="8">
    <source>
        <dbReference type="ARBA" id="ARBA00022927"/>
    </source>
</evidence>
<organism evidence="11 12">
    <name type="scientific">Jaminaea rosea</name>
    <dbReference type="NCBI Taxonomy" id="1569628"/>
    <lineage>
        <taxon>Eukaryota</taxon>
        <taxon>Fungi</taxon>
        <taxon>Dikarya</taxon>
        <taxon>Basidiomycota</taxon>
        <taxon>Ustilaginomycotina</taxon>
        <taxon>Exobasidiomycetes</taxon>
        <taxon>Microstromatales</taxon>
        <taxon>Microstromatales incertae sedis</taxon>
        <taxon>Jaminaea</taxon>
    </lineage>
</organism>
<accession>A0A316UL05</accession>
<dbReference type="PANTHER" id="PTHR11200">
    <property type="entry name" value="INOSITOL 5-PHOSPHATASE"/>
    <property type="match status" value="1"/>
</dbReference>
<keyword evidence="6" id="KW-0963">Cytoplasm</keyword>
<dbReference type="SMART" id="SM00128">
    <property type="entry name" value="IPPc"/>
    <property type="match status" value="1"/>
</dbReference>
<dbReference type="Gene3D" id="3.60.10.10">
    <property type="entry name" value="Endonuclease/exonuclease/phosphatase"/>
    <property type="match status" value="1"/>
</dbReference>
<dbReference type="SUPFAM" id="SSF56219">
    <property type="entry name" value="DNase I-like"/>
    <property type="match status" value="1"/>
</dbReference>
<evidence type="ECO:0000313" key="11">
    <source>
        <dbReference type="EMBL" id="PWN25919.1"/>
    </source>
</evidence>
<dbReference type="InterPro" id="IPR002013">
    <property type="entry name" value="SAC_dom"/>
</dbReference>
<reference evidence="11 12" key="1">
    <citation type="journal article" date="2018" name="Mol. Biol. Evol.">
        <title>Broad Genomic Sampling Reveals a Smut Pathogenic Ancestry of the Fungal Clade Ustilaginomycotina.</title>
        <authorList>
            <person name="Kijpornyongpan T."/>
            <person name="Mondo S.J."/>
            <person name="Barry K."/>
            <person name="Sandor L."/>
            <person name="Lee J."/>
            <person name="Lipzen A."/>
            <person name="Pangilinan J."/>
            <person name="LaButti K."/>
            <person name="Hainaut M."/>
            <person name="Henrissat B."/>
            <person name="Grigoriev I.V."/>
            <person name="Spatafora J.W."/>
            <person name="Aime M.C."/>
        </authorList>
    </citation>
    <scope>NUCLEOTIDE SEQUENCE [LARGE SCALE GENOMIC DNA]</scope>
    <source>
        <strain evidence="11 12">MCA 5214</strain>
    </source>
</reference>
<keyword evidence="12" id="KW-1185">Reference proteome</keyword>
<keyword evidence="5" id="KW-0813">Transport</keyword>
<dbReference type="InterPro" id="IPR036691">
    <property type="entry name" value="Endo/exonu/phosph_ase_sf"/>
</dbReference>
<comment type="subcellular location">
    <subcellularLocation>
        <location evidence="1">Cytoplasm</location>
    </subcellularLocation>
</comment>